<sequence length="188" mass="20778">MARLDEGWTGPRPEGRRKRECQAQPGGLPGVWSLMLFLVTRFQMLHWGRHNAASPRMQHMHSAQRAGRAVRAAAPWTALGPALAQQAMRRKQVVLYVALLLIVVLLQYQQLSALGHYLSILRVHREVKENKDKGAESHPLPSSINMSPMKGGGGTRPCLNDSLMILCSARPSASEHQRGSSQVHTAPN</sequence>
<evidence type="ECO:0000313" key="3">
    <source>
        <dbReference type="EMBL" id="CAB1415739.1"/>
    </source>
</evidence>
<keyword evidence="2" id="KW-0812">Transmembrane</keyword>
<gene>
    <name evidence="3" type="ORF">PLEPLA_LOCUS3457</name>
</gene>
<feature type="region of interest" description="Disordered" evidence="1">
    <location>
        <begin position="132"/>
        <end position="153"/>
    </location>
</feature>
<reference evidence="3" key="1">
    <citation type="submission" date="2020-03" db="EMBL/GenBank/DDBJ databases">
        <authorList>
            <person name="Weist P."/>
        </authorList>
    </citation>
    <scope>NUCLEOTIDE SEQUENCE</scope>
</reference>
<protein>
    <submittedName>
        <fullName evidence="3">Uncharacterized protein</fullName>
    </submittedName>
</protein>
<dbReference type="AlphaFoldDB" id="A0A9N7TPD8"/>
<dbReference type="Proteomes" id="UP001153269">
    <property type="component" value="Unassembled WGS sequence"/>
</dbReference>
<comment type="caution">
    <text evidence="3">The sequence shown here is derived from an EMBL/GenBank/DDBJ whole genome shotgun (WGS) entry which is preliminary data.</text>
</comment>
<accession>A0A9N7TPD8</accession>
<dbReference type="EMBL" id="CADEAL010000172">
    <property type="protein sequence ID" value="CAB1415739.1"/>
    <property type="molecule type" value="Genomic_DNA"/>
</dbReference>
<evidence type="ECO:0000313" key="4">
    <source>
        <dbReference type="Proteomes" id="UP001153269"/>
    </source>
</evidence>
<proteinExistence type="predicted"/>
<keyword evidence="2" id="KW-1133">Transmembrane helix</keyword>
<organism evidence="3 4">
    <name type="scientific">Pleuronectes platessa</name>
    <name type="common">European plaice</name>
    <dbReference type="NCBI Taxonomy" id="8262"/>
    <lineage>
        <taxon>Eukaryota</taxon>
        <taxon>Metazoa</taxon>
        <taxon>Chordata</taxon>
        <taxon>Craniata</taxon>
        <taxon>Vertebrata</taxon>
        <taxon>Euteleostomi</taxon>
        <taxon>Actinopterygii</taxon>
        <taxon>Neopterygii</taxon>
        <taxon>Teleostei</taxon>
        <taxon>Neoteleostei</taxon>
        <taxon>Acanthomorphata</taxon>
        <taxon>Carangaria</taxon>
        <taxon>Pleuronectiformes</taxon>
        <taxon>Pleuronectoidei</taxon>
        <taxon>Pleuronectidae</taxon>
        <taxon>Pleuronectes</taxon>
    </lineage>
</organism>
<evidence type="ECO:0000256" key="1">
    <source>
        <dbReference type="SAM" id="MobiDB-lite"/>
    </source>
</evidence>
<feature type="region of interest" description="Disordered" evidence="1">
    <location>
        <begin position="1"/>
        <end position="23"/>
    </location>
</feature>
<keyword evidence="2" id="KW-0472">Membrane</keyword>
<evidence type="ECO:0000256" key="2">
    <source>
        <dbReference type="SAM" id="Phobius"/>
    </source>
</evidence>
<name>A0A9N7TPD8_PLEPL</name>
<feature type="transmembrane region" description="Helical" evidence="2">
    <location>
        <begin position="93"/>
        <end position="111"/>
    </location>
</feature>
<keyword evidence="4" id="KW-1185">Reference proteome</keyword>